<keyword evidence="2" id="KW-1003">Cell membrane</keyword>
<accession>A0ABP9SEL3</accession>
<feature type="transmembrane region" description="Helical" evidence="8">
    <location>
        <begin position="119"/>
        <end position="135"/>
    </location>
</feature>
<evidence type="ECO:0000256" key="3">
    <source>
        <dbReference type="ARBA" id="ARBA00022692"/>
    </source>
</evidence>
<evidence type="ECO:0000256" key="6">
    <source>
        <dbReference type="ARBA" id="ARBA00043993"/>
    </source>
</evidence>
<evidence type="ECO:0000256" key="2">
    <source>
        <dbReference type="ARBA" id="ARBA00022475"/>
    </source>
</evidence>
<gene>
    <name evidence="10" type="ORF">GCM10023322_56750</name>
</gene>
<dbReference type="PANTHER" id="PTHR30509:SF9">
    <property type="entry name" value="MULTIDRUG RESISTANCE PROTEIN MDTO"/>
    <property type="match status" value="1"/>
</dbReference>
<dbReference type="PANTHER" id="PTHR30509">
    <property type="entry name" value="P-HYDROXYBENZOIC ACID EFFLUX PUMP SUBUNIT-RELATED"/>
    <property type="match status" value="1"/>
</dbReference>
<feature type="region of interest" description="Disordered" evidence="7">
    <location>
        <begin position="283"/>
        <end position="319"/>
    </location>
</feature>
<feature type="transmembrane region" description="Helical" evidence="8">
    <location>
        <begin position="44"/>
        <end position="61"/>
    </location>
</feature>
<dbReference type="Proteomes" id="UP001501570">
    <property type="component" value="Unassembled WGS sequence"/>
</dbReference>
<evidence type="ECO:0000259" key="9">
    <source>
        <dbReference type="Pfam" id="PF13515"/>
    </source>
</evidence>
<keyword evidence="5 8" id="KW-0472">Membrane</keyword>
<organism evidence="10 11">
    <name type="scientific">Rugosimonospora acidiphila</name>
    <dbReference type="NCBI Taxonomy" id="556531"/>
    <lineage>
        <taxon>Bacteria</taxon>
        <taxon>Bacillati</taxon>
        <taxon>Actinomycetota</taxon>
        <taxon>Actinomycetes</taxon>
        <taxon>Micromonosporales</taxon>
        <taxon>Micromonosporaceae</taxon>
        <taxon>Rugosimonospora</taxon>
    </lineage>
</organism>
<keyword evidence="4 8" id="KW-1133">Transmembrane helix</keyword>
<dbReference type="EMBL" id="BAABJQ010000020">
    <property type="protein sequence ID" value="GAA5193849.1"/>
    <property type="molecule type" value="Genomic_DNA"/>
</dbReference>
<evidence type="ECO:0000256" key="8">
    <source>
        <dbReference type="SAM" id="Phobius"/>
    </source>
</evidence>
<feature type="transmembrane region" description="Helical" evidence="8">
    <location>
        <begin position="479"/>
        <end position="501"/>
    </location>
</feature>
<comment type="subcellular location">
    <subcellularLocation>
        <location evidence="1">Cell membrane</location>
        <topology evidence="1">Multi-pass membrane protein</topology>
    </subcellularLocation>
</comment>
<protein>
    <submittedName>
        <fullName evidence="10">FUSC family protein</fullName>
    </submittedName>
</protein>
<name>A0ABP9SEL3_9ACTN</name>
<feature type="transmembrane region" description="Helical" evidence="8">
    <location>
        <begin position="19"/>
        <end position="38"/>
    </location>
</feature>
<feature type="transmembrane region" description="Helical" evidence="8">
    <location>
        <begin position="96"/>
        <end position="114"/>
    </location>
</feature>
<reference evidence="11" key="1">
    <citation type="journal article" date="2019" name="Int. J. Syst. Evol. Microbiol.">
        <title>The Global Catalogue of Microorganisms (GCM) 10K type strain sequencing project: providing services to taxonomists for standard genome sequencing and annotation.</title>
        <authorList>
            <consortium name="The Broad Institute Genomics Platform"/>
            <consortium name="The Broad Institute Genome Sequencing Center for Infectious Disease"/>
            <person name="Wu L."/>
            <person name="Ma J."/>
        </authorList>
    </citation>
    <scope>NUCLEOTIDE SEQUENCE [LARGE SCALE GENOMIC DNA]</scope>
    <source>
        <strain evidence="11">JCM 18304</strain>
    </source>
</reference>
<feature type="transmembrane region" description="Helical" evidence="8">
    <location>
        <begin position="147"/>
        <end position="166"/>
    </location>
</feature>
<feature type="transmembrane region" description="Helical" evidence="8">
    <location>
        <begin position="513"/>
        <end position="533"/>
    </location>
</feature>
<feature type="compositionally biased region" description="Basic and acidic residues" evidence="7">
    <location>
        <begin position="225"/>
        <end position="241"/>
    </location>
</feature>
<evidence type="ECO:0000256" key="5">
    <source>
        <dbReference type="ARBA" id="ARBA00023136"/>
    </source>
</evidence>
<evidence type="ECO:0000313" key="10">
    <source>
        <dbReference type="EMBL" id="GAA5193849.1"/>
    </source>
</evidence>
<evidence type="ECO:0000256" key="1">
    <source>
        <dbReference type="ARBA" id="ARBA00004651"/>
    </source>
</evidence>
<dbReference type="InterPro" id="IPR049453">
    <property type="entry name" value="Memb_transporter_dom"/>
</dbReference>
<dbReference type="RefSeq" id="WP_345634690.1">
    <property type="nucleotide sequence ID" value="NZ_BAABJQ010000020.1"/>
</dbReference>
<evidence type="ECO:0000256" key="4">
    <source>
        <dbReference type="ARBA" id="ARBA00022989"/>
    </source>
</evidence>
<sequence length="735" mass="78845">MIGAGIVNRLRRRDPDHRIILRSVRLTIVTVPGYYVCLYGLDDAILATYVVFGVISAGLFIELPGRPSSRARALLAAIPAAWALLSLATALDIRTLWAVAATLVIGFSVAFFGVGGPRLVGLAAGLQLFFIVAVFPAQHANALPSRLIGATVGVGLVAAAEVLLWPEPTPVPYERRLAEAVAAVADLLNACGNVLAGRPGGREELARQRDRAARAVEVTRIAGFRRTERPTSASRHDRGLRDAAATTREVAEQVWRFGSRPELRDHVDDAMAGWMRRYAESMRRSSRRLTGQRPAGGDEPDPRVPELEPGTGGPPERSEFHRLRLWTSLRTLGEHVEGVGMAVGVALGEPPWFEGESRPGGSGAFWYAGHNDVALFWRQLRAHLTPRSVYFQGALRLAVALAAARLVAAELRLSHGLWVLLGTLTVMRTSAFNTRTTLVSAAFGTVIGAVITGVLLRFASGPVPFSFEFLGATLLSYAVVPMLGMIWGQAALTIMITLVFAQLAPANVGLARVRLIDVAIGGAIGVAAGLLLWPRGAGGELRRRVGSYLRAGADLIEETVAVVAGDRERYRVEEPRTLSAARAEYVLADASLCLYYLERPQARMSHVNWDASMVAGHHILHGAELLLRGDEVGALASWPEATAALTQIARALRSGYLDLARQLPTGRIARPVTIPLAGEAIAERAAGIITAGGGRPEDACLVQVADWLADLSENLSWIQTVSGRPTEGPSLDRPT</sequence>
<comment type="similarity">
    <text evidence="6">Belongs to the YccS/YhfK family.</text>
</comment>
<proteinExistence type="inferred from homology"/>
<keyword evidence="11" id="KW-1185">Reference proteome</keyword>
<evidence type="ECO:0000256" key="7">
    <source>
        <dbReference type="SAM" id="MobiDB-lite"/>
    </source>
</evidence>
<feature type="transmembrane region" description="Helical" evidence="8">
    <location>
        <begin position="73"/>
        <end position="90"/>
    </location>
</feature>
<feature type="region of interest" description="Disordered" evidence="7">
    <location>
        <begin position="223"/>
        <end position="245"/>
    </location>
</feature>
<feature type="domain" description="Integral membrane bound transporter" evidence="9">
    <location>
        <begin position="406"/>
        <end position="527"/>
    </location>
</feature>
<dbReference type="Pfam" id="PF13515">
    <property type="entry name" value="FUSC_2"/>
    <property type="match status" value="1"/>
</dbReference>
<evidence type="ECO:0000313" key="11">
    <source>
        <dbReference type="Proteomes" id="UP001501570"/>
    </source>
</evidence>
<keyword evidence="3 8" id="KW-0812">Transmembrane</keyword>
<feature type="transmembrane region" description="Helical" evidence="8">
    <location>
        <begin position="438"/>
        <end position="459"/>
    </location>
</feature>
<comment type="caution">
    <text evidence="10">The sequence shown here is derived from an EMBL/GenBank/DDBJ whole genome shotgun (WGS) entry which is preliminary data.</text>
</comment>